<dbReference type="Proteomes" id="UP001632038">
    <property type="component" value="Unassembled WGS sequence"/>
</dbReference>
<comment type="caution">
    <text evidence="3">The sequence shown here is derived from an EMBL/GenBank/DDBJ whole genome shotgun (WGS) entry which is preliminary data.</text>
</comment>
<evidence type="ECO:0000313" key="4">
    <source>
        <dbReference type="Proteomes" id="UP001632038"/>
    </source>
</evidence>
<feature type="compositionally biased region" description="Polar residues" evidence="2">
    <location>
        <begin position="1"/>
        <end position="16"/>
    </location>
</feature>
<accession>A0ABD3BKF3</accession>
<organism evidence="3 4">
    <name type="scientific">Castilleja foliolosa</name>
    <dbReference type="NCBI Taxonomy" id="1961234"/>
    <lineage>
        <taxon>Eukaryota</taxon>
        <taxon>Viridiplantae</taxon>
        <taxon>Streptophyta</taxon>
        <taxon>Embryophyta</taxon>
        <taxon>Tracheophyta</taxon>
        <taxon>Spermatophyta</taxon>
        <taxon>Magnoliopsida</taxon>
        <taxon>eudicotyledons</taxon>
        <taxon>Gunneridae</taxon>
        <taxon>Pentapetalae</taxon>
        <taxon>asterids</taxon>
        <taxon>lamiids</taxon>
        <taxon>Lamiales</taxon>
        <taxon>Orobanchaceae</taxon>
        <taxon>Pedicularideae</taxon>
        <taxon>Castillejinae</taxon>
        <taxon>Castilleja</taxon>
    </lineage>
</organism>
<evidence type="ECO:0000313" key="3">
    <source>
        <dbReference type="EMBL" id="KAL3617900.1"/>
    </source>
</evidence>
<feature type="compositionally biased region" description="Low complexity" evidence="2">
    <location>
        <begin position="43"/>
        <end position="81"/>
    </location>
</feature>
<dbReference type="AlphaFoldDB" id="A0ABD3BKF3"/>
<protein>
    <submittedName>
        <fullName evidence="3">Uncharacterized protein</fullName>
    </submittedName>
</protein>
<dbReference type="PANTHER" id="PTHR31807">
    <property type="entry name" value="AUGMIN FAMILY MEMBER"/>
    <property type="match status" value="1"/>
</dbReference>
<dbReference type="EMBL" id="JAVIJP010000081">
    <property type="protein sequence ID" value="KAL3617900.1"/>
    <property type="molecule type" value="Genomic_DNA"/>
</dbReference>
<feature type="region of interest" description="Disordered" evidence="2">
    <location>
        <begin position="148"/>
        <end position="195"/>
    </location>
</feature>
<comment type="similarity">
    <text evidence="1">Belongs to the QWRF family.</text>
</comment>
<dbReference type="PANTHER" id="PTHR31807:SF52">
    <property type="entry name" value="QWRF FAMILY PROTEIN"/>
    <property type="match status" value="1"/>
</dbReference>
<keyword evidence="4" id="KW-1185">Reference proteome</keyword>
<name>A0ABD3BKF3_9LAMI</name>
<feature type="compositionally biased region" description="Basic and acidic residues" evidence="2">
    <location>
        <begin position="155"/>
        <end position="179"/>
    </location>
</feature>
<evidence type="ECO:0000256" key="2">
    <source>
        <dbReference type="SAM" id="MobiDB-lite"/>
    </source>
</evidence>
<sequence>MVTAGTSTPEQRPSQNTKRRPPPLPSDVDTVPPRRPKSREVTSRYLSLSTSSTSSNSSSSTNTTSSSINSGSSIPSTRSRSPMIGTRATITTPKSLPRAASAERRRPTPSCAEKMLVTSIRSLSVSFQGESYSVPVSKVKPPPTVVVTPRVLRKASPERRKAGVTPARDRKEKDRENSRPSEQQQQHRWPGRLRAENSSLFTRSLDYGADRAKFNGSGSILKDLRKSMVAEISINKVGNESKLKNDNEKIREISELEISNEVESVSSESIGNGVQERAVPAPGRCWQEPASPLLNGASNRKLGPSKLASAKKFQNNNSVSSPRELCSTRGLSPVRGGARAASPCKALTSSTGALLRGIESPSIARSRTGNLVNDNITLSYAVDVRRGKLGDNRIAYAHDLKLLYNRLLQWRFVNAKIENTMLVQRRTSERSLYNACVTSSKLRQSITSKGIELQLLRHSLKLYSMLKKQEPHLESWDLLERNHCNSVSGAIKALEASIICLPAVSGARADVIKLQEAITSAVDMMEAMSSSVCSLLMKVEQMNLLVSELSKTSAQEHRLMDECKDLFSNTFLPLQVSDAM</sequence>
<dbReference type="InterPro" id="IPR007573">
    <property type="entry name" value="QWRF"/>
</dbReference>
<gene>
    <name evidence="3" type="ORF">CASFOL_038221</name>
</gene>
<dbReference type="Pfam" id="PF04484">
    <property type="entry name" value="QWRF"/>
    <property type="match status" value="1"/>
</dbReference>
<evidence type="ECO:0000256" key="1">
    <source>
        <dbReference type="ARBA" id="ARBA00010016"/>
    </source>
</evidence>
<feature type="region of interest" description="Disordered" evidence="2">
    <location>
        <begin position="1"/>
        <end position="113"/>
    </location>
</feature>
<proteinExistence type="inferred from homology"/>
<reference evidence="4" key="1">
    <citation type="journal article" date="2024" name="IScience">
        <title>Strigolactones Initiate the Formation of Haustorium-like Structures in Castilleja.</title>
        <authorList>
            <person name="Buerger M."/>
            <person name="Peterson D."/>
            <person name="Chory J."/>
        </authorList>
    </citation>
    <scope>NUCLEOTIDE SEQUENCE [LARGE SCALE GENOMIC DNA]</scope>
</reference>